<comment type="caution">
    <text evidence="1">The sequence shown here is derived from an EMBL/GenBank/DDBJ whole genome shotgun (WGS) entry which is preliminary data.</text>
</comment>
<accession>A0A921LS52</accession>
<organism evidence="1 2">
    <name type="scientific">Subdoligranulum variabile</name>
    <dbReference type="NCBI Taxonomy" id="214851"/>
    <lineage>
        <taxon>Bacteria</taxon>
        <taxon>Bacillati</taxon>
        <taxon>Bacillota</taxon>
        <taxon>Clostridia</taxon>
        <taxon>Eubacteriales</taxon>
        <taxon>Oscillospiraceae</taxon>
        <taxon>Subdoligranulum</taxon>
    </lineage>
</organism>
<name>A0A921LS52_9FIRM</name>
<evidence type="ECO:0000313" key="1">
    <source>
        <dbReference type="EMBL" id="HJG29743.1"/>
    </source>
</evidence>
<dbReference type="Proteomes" id="UP000782880">
    <property type="component" value="Unassembled WGS sequence"/>
</dbReference>
<gene>
    <name evidence="1" type="ORF">K8V20_14005</name>
</gene>
<dbReference type="AlphaFoldDB" id="A0A921LS52"/>
<dbReference type="EMBL" id="DYVE01000355">
    <property type="protein sequence ID" value="HJG29743.1"/>
    <property type="molecule type" value="Genomic_DNA"/>
</dbReference>
<sequence length="53" mass="6209">MKLTVNKDGVFLDDQKIRWVTRIDLQNIDPDDGMEAVLHVLITEAEVDWKVRE</sequence>
<proteinExistence type="predicted"/>
<reference evidence="1" key="1">
    <citation type="journal article" date="2021" name="PeerJ">
        <title>Extensive microbial diversity within the chicken gut microbiome revealed by metagenomics and culture.</title>
        <authorList>
            <person name="Gilroy R."/>
            <person name="Ravi A."/>
            <person name="Getino M."/>
            <person name="Pursley I."/>
            <person name="Horton D.L."/>
            <person name="Alikhan N.F."/>
            <person name="Baker D."/>
            <person name="Gharbi K."/>
            <person name="Hall N."/>
            <person name="Watson M."/>
            <person name="Adriaenssens E.M."/>
            <person name="Foster-Nyarko E."/>
            <person name="Jarju S."/>
            <person name="Secka A."/>
            <person name="Antonio M."/>
            <person name="Oren A."/>
            <person name="Chaudhuri R.R."/>
            <person name="La Ragione R."/>
            <person name="Hildebrand F."/>
            <person name="Pallen M.J."/>
        </authorList>
    </citation>
    <scope>NUCLEOTIDE SEQUENCE</scope>
    <source>
        <strain evidence="1">ChiBcec21-2208</strain>
    </source>
</reference>
<evidence type="ECO:0000313" key="2">
    <source>
        <dbReference type="Proteomes" id="UP000782880"/>
    </source>
</evidence>
<reference evidence="1" key="2">
    <citation type="submission" date="2021-09" db="EMBL/GenBank/DDBJ databases">
        <authorList>
            <person name="Gilroy R."/>
        </authorList>
    </citation>
    <scope>NUCLEOTIDE SEQUENCE</scope>
    <source>
        <strain evidence="1">ChiBcec21-2208</strain>
    </source>
</reference>
<protein>
    <submittedName>
        <fullName evidence="1">Uncharacterized protein</fullName>
    </submittedName>
</protein>